<dbReference type="GO" id="GO:0009977">
    <property type="term" value="F:proton motive force dependent protein transmembrane transporter activity"/>
    <property type="evidence" value="ECO:0007669"/>
    <property type="project" value="TreeGrafter"/>
</dbReference>
<feature type="transmembrane region" description="Helical" evidence="5">
    <location>
        <begin position="169"/>
        <end position="195"/>
    </location>
</feature>
<dbReference type="HAMAP" id="MF_00902">
    <property type="entry name" value="TatC"/>
    <property type="match status" value="1"/>
</dbReference>
<dbReference type="GO" id="GO:0065002">
    <property type="term" value="P:intracellular protein transmembrane transport"/>
    <property type="evidence" value="ECO:0007669"/>
    <property type="project" value="TreeGrafter"/>
</dbReference>
<comment type="caution">
    <text evidence="6">The sequence shown here is derived from an EMBL/GenBank/DDBJ whole genome shotgun (WGS) entry which is preliminary data.</text>
</comment>
<dbReference type="EMBL" id="BMGG01000005">
    <property type="protein sequence ID" value="GGC69346.1"/>
    <property type="molecule type" value="Genomic_DNA"/>
</dbReference>
<gene>
    <name evidence="5 6" type="primary">tatC</name>
    <name evidence="6" type="ORF">GCM10010994_29900</name>
</gene>
<keyword evidence="2 5" id="KW-0812">Transmembrane</keyword>
<keyword evidence="3 5" id="KW-1133">Transmembrane helix</keyword>
<reference evidence="6" key="1">
    <citation type="journal article" date="2014" name="Int. J. Syst. Evol. Microbiol.">
        <title>Complete genome sequence of Corynebacterium casei LMG S-19264T (=DSM 44701T), isolated from a smear-ripened cheese.</title>
        <authorList>
            <consortium name="US DOE Joint Genome Institute (JGI-PGF)"/>
            <person name="Walter F."/>
            <person name="Albersmeier A."/>
            <person name="Kalinowski J."/>
            <person name="Ruckert C."/>
        </authorList>
    </citation>
    <scope>NUCLEOTIDE SEQUENCE</scope>
    <source>
        <strain evidence="6">CGMCC 1.12919</strain>
    </source>
</reference>
<comment type="similarity">
    <text evidence="5">Belongs to the TatC family.</text>
</comment>
<dbReference type="NCBIfam" id="TIGR00945">
    <property type="entry name" value="tatC"/>
    <property type="match status" value="1"/>
</dbReference>
<dbReference type="PANTHER" id="PTHR30371:SF0">
    <property type="entry name" value="SEC-INDEPENDENT PROTEIN TRANSLOCASE PROTEIN TATC, CHLOROPLASTIC-RELATED"/>
    <property type="match status" value="1"/>
</dbReference>
<dbReference type="InterPro" id="IPR002033">
    <property type="entry name" value="TatC"/>
</dbReference>
<keyword evidence="5" id="KW-0811">Translocation</keyword>
<keyword evidence="5" id="KW-0813">Transport</keyword>
<dbReference type="InterPro" id="IPR019820">
    <property type="entry name" value="Sec-indep_translocase_CS"/>
</dbReference>
<comment type="caution">
    <text evidence="5">Lacks conserved residue(s) required for the propagation of feature annotation.</text>
</comment>
<proteinExistence type="inferred from homology"/>
<evidence type="ECO:0000256" key="5">
    <source>
        <dbReference type="HAMAP-Rule" id="MF_00902"/>
    </source>
</evidence>
<comment type="subcellular location">
    <subcellularLocation>
        <location evidence="5">Cell membrane</location>
        <topology evidence="5">Multi-pass membrane protein</topology>
    </subcellularLocation>
    <subcellularLocation>
        <location evidence="1">Membrane</location>
        <topology evidence="1">Multi-pass membrane protein</topology>
    </subcellularLocation>
</comment>
<comment type="function">
    <text evidence="5">Part of the twin-arginine translocation (Tat) system that transports large folded proteins containing a characteristic twin-arginine motif in their signal peptide across membranes. Together with TatB, TatC is part of a receptor directly interacting with Tat signal peptides.</text>
</comment>
<dbReference type="RefSeq" id="WP_188609977.1">
    <property type="nucleotide sequence ID" value="NZ_BMGG01000005.1"/>
</dbReference>
<protein>
    <recommendedName>
        <fullName evidence="5">Sec-independent protein translocase protein TatC</fullName>
    </recommendedName>
</protein>
<keyword evidence="5" id="KW-1003">Cell membrane</keyword>
<feature type="transmembrane region" description="Helical" evidence="5">
    <location>
        <begin position="24"/>
        <end position="42"/>
    </location>
</feature>
<feature type="transmembrane region" description="Helical" evidence="5">
    <location>
        <begin position="80"/>
        <end position="101"/>
    </location>
</feature>
<dbReference type="Proteomes" id="UP000637002">
    <property type="component" value="Unassembled WGS sequence"/>
</dbReference>
<dbReference type="Pfam" id="PF00902">
    <property type="entry name" value="TatC"/>
    <property type="match status" value="1"/>
</dbReference>
<dbReference type="PANTHER" id="PTHR30371">
    <property type="entry name" value="SEC-INDEPENDENT PROTEIN TRANSLOCASE PROTEIN TATC"/>
    <property type="match status" value="1"/>
</dbReference>
<organism evidence="6 7">
    <name type="scientific">Chelatococcus reniformis</name>
    <dbReference type="NCBI Taxonomy" id="1494448"/>
    <lineage>
        <taxon>Bacteria</taxon>
        <taxon>Pseudomonadati</taxon>
        <taxon>Pseudomonadota</taxon>
        <taxon>Alphaproteobacteria</taxon>
        <taxon>Hyphomicrobiales</taxon>
        <taxon>Chelatococcaceae</taxon>
        <taxon>Chelatococcus</taxon>
    </lineage>
</organism>
<keyword evidence="7" id="KW-1185">Reference proteome</keyword>
<keyword evidence="5" id="KW-0653">Protein transport</keyword>
<dbReference type="PROSITE" id="PS01218">
    <property type="entry name" value="TATC"/>
    <property type="match status" value="1"/>
</dbReference>
<feature type="transmembrane region" description="Helical" evidence="5">
    <location>
        <begin position="207"/>
        <end position="224"/>
    </location>
</feature>
<dbReference type="AlphaFoldDB" id="A0A916XG01"/>
<evidence type="ECO:0000313" key="7">
    <source>
        <dbReference type="Proteomes" id="UP000637002"/>
    </source>
</evidence>
<evidence type="ECO:0000256" key="2">
    <source>
        <dbReference type="ARBA" id="ARBA00022692"/>
    </source>
</evidence>
<dbReference type="GO" id="GO:0033281">
    <property type="term" value="C:TAT protein transport complex"/>
    <property type="evidence" value="ECO:0007669"/>
    <property type="project" value="UniProtKB-UniRule"/>
</dbReference>
<evidence type="ECO:0000256" key="4">
    <source>
        <dbReference type="ARBA" id="ARBA00023136"/>
    </source>
</evidence>
<accession>A0A916XG01</accession>
<evidence type="ECO:0000256" key="3">
    <source>
        <dbReference type="ARBA" id="ARBA00022989"/>
    </source>
</evidence>
<keyword evidence="4 5" id="KW-0472">Membrane</keyword>
<reference evidence="6" key="2">
    <citation type="submission" date="2020-09" db="EMBL/GenBank/DDBJ databases">
        <authorList>
            <person name="Sun Q."/>
            <person name="Zhou Y."/>
        </authorList>
    </citation>
    <scope>NUCLEOTIDE SEQUENCE</scope>
    <source>
        <strain evidence="6">CGMCC 1.12919</strain>
    </source>
</reference>
<feature type="transmembrane region" description="Helical" evidence="5">
    <location>
        <begin position="113"/>
        <end position="135"/>
    </location>
</feature>
<comment type="subunit">
    <text evidence="5">The Tat system comprises two distinct complexes: a TatABC complex, containing multiple copies of TatA, TatB and TatC subunits, and a separate TatA complex, containing only TatA subunits. Substrates initially bind to the TatABC complex, which probably triggers association of the separate TatA complex to form the active translocon.</text>
</comment>
<name>A0A916XG01_9HYPH</name>
<sequence>MTDADIEASRAPLIDHLIELRSRLIRSLIAFVAMFFICFFFAKQIYNILVWPYVFAAGPGADVRLIYTAPLEYLFTQIKIAVFGAGFLSFPVVATQIYKFVAPGLYKNERQAFGPYLAATPIFFLLGASVVYFIAMPIVMRYSLGQQQMGGVGEATIQLLPKVSEYLSLIMTLIFAFGICFQLPVVLTLLARAGLIDSAFLKAKRRYAIVLVFVVAAVLTPPDVISQCALALPTLLLYEASIFAVRAVEKRRAAEEAAREAAGE</sequence>
<dbReference type="PRINTS" id="PR01840">
    <property type="entry name" value="TATCFAMILY"/>
</dbReference>
<dbReference type="GO" id="GO:0043953">
    <property type="term" value="P:protein transport by the Tat complex"/>
    <property type="evidence" value="ECO:0007669"/>
    <property type="project" value="UniProtKB-UniRule"/>
</dbReference>
<evidence type="ECO:0000256" key="1">
    <source>
        <dbReference type="ARBA" id="ARBA00004141"/>
    </source>
</evidence>
<evidence type="ECO:0000313" key="6">
    <source>
        <dbReference type="EMBL" id="GGC69346.1"/>
    </source>
</evidence>